<protein>
    <submittedName>
        <fullName evidence="1">Uncharacterized protein</fullName>
    </submittedName>
</protein>
<accession>A0A841C1F6</accession>
<dbReference type="Proteomes" id="UP000562464">
    <property type="component" value="Unassembled WGS sequence"/>
</dbReference>
<sequence length="49" mass="5943">MFEQDVIKNWNWTLKEVDDQDYYELMDVFNADANKKMASFTNIKEMFGQ</sequence>
<evidence type="ECO:0000313" key="1">
    <source>
        <dbReference type="EMBL" id="MBB5887746.1"/>
    </source>
</evidence>
<dbReference type="RefSeq" id="WP_183539202.1">
    <property type="nucleotide sequence ID" value="NZ_JACHHV010000007.1"/>
</dbReference>
<proteinExistence type="predicted"/>
<dbReference type="EMBL" id="JACHHV010000007">
    <property type="protein sequence ID" value="MBB5887746.1"/>
    <property type="molecule type" value="Genomic_DNA"/>
</dbReference>
<name>A0A841C1F6_9LACT</name>
<reference evidence="1 2" key="1">
    <citation type="submission" date="2020-08" db="EMBL/GenBank/DDBJ databases">
        <title>Genomic Encyclopedia of Type Strains, Phase IV (KMG-IV): sequencing the most valuable type-strain genomes for metagenomic binning, comparative biology and taxonomic classification.</title>
        <authorList>
            <person name="Goeker M."/>
        </authorList>
    </citation>
    <scope>NUCLEOTIDE SEQUENCE [LARGE SCALE GENOMIC DNA]</scope>
    <source>
        <strain evidence="1 2">DSM 14925</strain>
    </source>
</reference>
<evidence type="ECO:0000313" key="2">
    <source>
        <dbReference type="Proteomes" id="UP000562464"/>
    </source>
</evidence>
<comment type="caution">
    <text evidence="1">The sequence shown here is derived from an EMBL/GenBank/DDBJ whole genome shotgun (WGS) entry which is preliminary data.</text>
</comment>
<organism evidence="1 2">
    <name type="scientific">Lactovum miscens</name>
    <dbReference type="NCBI Taxonomy" id="190387"/>
    <lineage>
        <taxon>Bacteria</taxon>
        <taxon>Bacillati</taxon>
        <taxon>Bacillota</taxon>
        <taxon>Bacilli</taxon>
        <taxon>Lactobacillales</taxon>
        <taxon>Streptococcaceae</taxon>
        <taxon>Lactovum</taxon>
    </lineage>
</organism>
<gene>
    <name evidence="1" type="ORF">HNQ37_000620</name>
</gene>
<keyword evidence="2" id="KW-1185">Reference proteome</keyword>
<dbReference type="AlphaFoldDB" id="A0A841C1F6"/>